<dbReference type="Pfam" id="PF00535">
    <property type="entry name" value="Glycos_transf_2"/>
    <property type="match status" value="1"/>
</dbReference>
<organism evidence="2 3">
    <name type="scientific">Novosphingobium humi</name>
    <dbReference type="NCBI Taxonomy" id="2282397"/>
    <lineage>
        <taxon>Bacteria</taxon>
        <taxon>Pseudomonadati</taxon>
        <taxon>Pseudomonadota</taxon>
        <taxon>Alphaproteobacteria</taxon>
        <taxon>Sphingomonadales</taxon>
        <taxon>Sphingomonadaceae</taxon>
        <taxon>Novosphingobium</taxon>
    </lineage>
</organism>
<evidence type="ECO:0000313" key="3">
    <source>
        <dbReference type="Proteomes" id="UP001218231"/>
    </source>
</evidence>
<evidence type="ECO:0000259" key="1">
    <source>
        <dbReference type="Pfam" id="PF00535"/>
    </source>
</evidence>
<keyword evidence="3" id="KW-1185">Reference proteome</keyword>
<dbReference type="EMBL" id="CP117417">
    <property type="protein sequence ID" value="WCT76019.1"/>
    <property type="molecule type" value="Genomic_DNA"/>
</dbReference>
<reference evidence="2 3" key="1">
    <citation type="submission" date="2023-02" db="EMBL/GenBank/DDBJ databases">
        <title>Genome sequence of Novosphingobium humi KACC 19094.</title>
        <authorList>
            <person name="Kim S."/>
            <person name="Heo J."/>
            <person name="Kwon S.-W."/>
        </authorList>
    </citation>
    <scope>NUCLEOTIDE SEQUENCE [LARGE SCALE GENOMIC DNA]</scope>
    <source>
        <strain evidence="2 3">KACC 19094</strain>
    </source>
</reference>
<dbReference type="PANTHER" id="PTHR43685">
    <property type="entry name" value="GLYCOSYLTRANSFERASE"/>
    <property type="match status" value="1"/>
</dbReference>
<accession>A0ABY7TV70</accession>
<dbReference type="PANTHER" id="PTHR43685:SF2">
    <property type="entry name" value="GLYCOSYLTRANSFERASE 2-LIKE DOMAIN-CONTAINING PROTEIN"/>
    <property type="match status" value="1"/>
</dbReference>
<dbReference type="SUPFAM" id="SSF53448">
    <property type="entry name" value="Nucleotide-diphospho-sugar transferases"/>
    <property type="match status" value="1"/>
</dbReference>
<gene>
    <name evidence="2" type="ORF">PQ457_08625</name>
</gene>
<dbReference type="RefSeq" id="WP_273616477.1">
    <property type="nucleotide sequence ID" value="NZ_CP117417.1"/>
</dbReference>
<protein>
    <submittedName>
        <fullName evidence="2">Glycosyltransferase family A protein</fullName>
    </submittedName>
</protein>
<proteinExistence type="predicted"/>
<dbReference type="Gene3D" id="3.90.550.10">
    <property type="entry name" value="Spore Coat Polysaccharide Biosynthesis Protein SpsA, Chain A"/>
    <property type="match status" value="1"/>
</dbReference>
<dbReference type="InterPro" id="IPR001173">
    <property type="entry name" value="Glyco_trans_2-like"/>
</dbReference>
<sequence>MSAPELYALDVDVILRTHNRADMLPEAVASFFAADARGVNARLLVVDNASSDNTQSVLAELQARYGKALLPLYEARPGPQHALNAALRHVRGQIVACFDDDERVVPGWLQAIAREFADPATDYIAGPVLFPQGSALPEWLPAGFNGALGFIDHGAQRRQFAPGFHGMLTQGNCALRAKIFEEFGPYPDCFNTAEDRWLNQWLTDQGKRGFYCPDFGVTHLLQEARVNREYFRQWARREGRDLATCDTLLSRPNMLAQRWYWRKIAGCAARRLVGAGTAAERFRDELELRVAASYAATCLGRRAA</sequence>
<dbReference type="InterPro" id="IPR050834">
    <property type="entry name" value="Glycosyltransf_2"/>
</dbReference>
<feature type="domain" description="Glycosyltransferase 2-like" evidence="1">
    <location>
        <begin position="13"/>
        <end position="182"/>
    </location>
</feature>
<dbReference type="Proteomes" id="UP001218231">
    <property type="component" value="Chromosome"/>
</dbReference>
<dbReference type="CDD" id="cd00761">
    <property type="entry name" value="Glyco_tranf_GTA_type"/>
    <property type="match status" value="1"/>
</dbReference>
<name>A0ABY7TV70_9SPHN</name>
<evidence type="ECO:0000313" key="2">
    <source>
        <dbReference type="EMBL" id="WCT76019.1"/>
    </source>
</evidence>
<dbReference type="InterPro" id="IPR029044">
    <property type="entry name" value="Nucleotide-diphossugar_trans"/>
</dbReference>